<protein>
    <submittedName>
        <fullName evidence="2">Uncharacterized protein</fullName>
    </submittedName>
</protein>
<keyword evidence="3" id="KW-1185">Reference proteome</keyword>
<sequence length="69" mass="7894">MRKKRDKKEQKIAQKKHYDGLEAKTDEKALADFRKPAYQSVSVSEYIRKKYGKGSDADGQGMSEKVPSE</sequence>
<comment type="caution">
    <text evidence="2">The sequence shown here is derived from an EMBL/GenBank/DDBJ whole genome shotgun (WGS) entry which is preliminary data.</text>
</comment>
<evidence type="ECO:0000256" key="1">
    <source>
        <dbReference type="SAM" id="MobiDB-lite"/>
    </source>
</evidence>
<feature type="compositionally biased region" description="Basic and acidic residues" evidence="1">
    <location>
        <begin position="7"/>
        <end position="24"/>
    </location>
</feature>
<organism evidence="2 3">
    <name type="scientific">Dorea ammoniilytica</name>
    <dbReference type="NCBI Taxonomy" id="2981788"/>
    <lineage>
        <taxon>Bacteria</taxon>
        <taxon>Bacillati</taxon>
        <taxon>Bacillota</taxon>
        <taxon>Clostridia</taxon>
        <taxon>Lachnospirales</taxon>
        <taxon>Lachnospiraceae</taxon>
        <taxon>Dorea</taxon>
    </lineage>
</organism>
<feature type="region of interest" description="Disordered" evidence="1">
    <location>
        <begin position="1"/>
        <end position="24"/>
    </location>
</feature>
<proteinExistence type="predicted"/>
<dbReference type="EMBL" id="JAOQJV010000016">
    <property type="protein sequence ID" value="MCU6700669.1"/>
    <property type="molecule type" value="Genomic_DNA"/>
</dbReference>
<gene>
    <name evidence="2" type="ORF">OCV65_10560</name>
</gene>
<accession>A0ABT2S7V9</accession>
<reference evidence="2 3" key="1">
    <citation type="journal article" date="2021" name="ISME Commun">
        <title>Automated analysis of genomic sequences facilitates high-throughput and comprehensive description of bacteria.</title>
        <authorList>
            <person name="Hitch T.C.A."/>
        </authorList>
    </citation>
    <scope>NUCLEOTIDE SEQUENCE [LARGE SCALE GENOMIC DNA]</scope>
    <source>
        <strain evidence="2 3">Sanger_02</strain>
    </source>
</reference>
<evidence type="ECO:0000313" key="2">
    <source>
        <dbReference type="EMBL" id="MCU6700669.1"/>
    </source>
</evidence>
<evidence type="ECO:0000313" key="3">
    <source>
        <dbReference type="Proteomes" id="UP001207605"/>
    </source>
</evidence>
<name>A0ABT2S7V9_9FIRM</name>
<dbReference type="Proteomes" id="UP001207605">
    <property type="component" value="Unassembled WGS sequence"/>
</dbReference>
<dbReference type="RefSeq" id="WP_262582015.1">
    <property type="nucleotide sequence ID" value="NZ_JAOQJV010000016.1"/>
</dbReference>